<evidence type="ECO:0000313" key="1">
    <source>
        <dbReference type="EMBL" id="CAA6674912.1"/>
    </source>
</evidence>
<reference evidence="2" key="1">
    <citation type="journal article" date="2020" name="Sci. Rep.">
        <title>Chromosome-scale genome assembly for the duckweed Spirodela intermedia, integrating cytogenetic maps, PacBio and Oxford Nanopore libraries.</title>
        <authorList>
            <person name="Hoang P.T.N."/>
            <person name="Fiebig A."/>
            <person name="Novak P."/>
            <person name="Macas J."/>
            <person name="Cao H.X."/>
            <person name="Stepanenko A."/>
            <person name="Chen G."/>
            <person name="Borisjuk N."/>
            <person name="Scholz U."/>
            <person name="Schubert I."/>
        </authorList>
    </citation>
    <scope>NUCLEOTIDE SEQUENCE [LARGE SCALE GENOMIC DNA]</scope>
</reference>
<dbReference type="Proteomes" id="UP001189122">
    <property type="component" value="Unassembled WGS sequence"/>
</dbReference>
<comment type="caution">
    <text evidence="1">The sequence shown here is derived from an EMBL/GenBank/DDBJ whole genome shotgun (WGS) entry which is preliminary data.</text>
</comment>
<dbReference type="EMBL" id="CACRZD030000175">
    <property type="protein sequence ID" value="CAA6674912.1"/>
    <property type="molecule type" value="Genomic_DNA"/>
</dbReference>
<keyword evidence="2" id="KW-1185">Reference proteome</keyword>
<organism evidence="1 2">
    <name type="scientific">Spirodela intermedia</name>
    <name type="common">Intermediate duckweed</name>
    <dbReference type="NCBI Taxonomy" id="51605"/>
    <lineage>
        <taxon>Eukaryota</taxon>
        <taxon>Viridiplantae</taxon>
        <taxon>Streptophyta</taxon>
        <taxon>Embryophyta</taxon>
        <taxon>Tracheophyta</taxon>
        <taxon>Spermatophyta</taxon>
        <taxon>Magnoliopsida</taxon>
        <taxon>Liliopsida</taxon>
        <taxon>Araceae</taxon>
        <taxon>Lemnoideae</taxon>
        <taxon>Spirodela</taxon>
    </lineage>
</organism>
<sequence length="28" mass="3405">MFILFNISFSCTQYDMSSFMNHLSLWQL</sequence>
<proteinExistence type="predicted"/>
<evidence type="ECO:0000313" key="2">
    <source>
        <dbReference type="Proteomes" id="UP001189122"/>
    </source>
</evidence>
<gene>
    <name evidence="1" type="ORF">SI7747_UN021270</name>
</gene>
<accession>A0ABN7EAK1</accession>
<name>A0ABN7EAK1_SPIIN</name>
<protein>
    <submittedName>
        <fullName evidence="1">Uncharacterized protein</fullName>
    </submittedName>
</protein>